<dbReference type="AlphaFoldDB" id="A0A164KPD6"/>
<protein>
    <submittedName>
        <fullName evidence="1">Uncharacterized protein</fullName>
    </submittedName>
</protein>
<gene>
    <name evidence="1" type="ORF">APZ42_033886</name>
</gene>
<accession>A0A164KPD6</accession>
<dbReference type="EMBL" id="LRGB01003275">
    <property type="protein sequence ID" value="KZS03436.1"/>
    <property type="molecule type" value="Genomic_DNA"/>
</dbReference>
<dbReference type="Proteomes" id="UP000076858">
    <property type="component" value="Unassembled WGS sequence"/>
</dbReference>
<sequence length="51" mass="6347">MPISLHYQNDLDLYETSAWLIYFRMERTRRLQEITSHARSPTYYCERYVTK</sequence>
<evidence type="ECO:0000313" key="1">
    <source>
        <dbReference type="EMBL" id="KZS03436.1"/>
    </source>
</evidence>
<name>A0A164KPD6_9CRUS</name>
<organism evidence="1 2">
    <name type="scientific">Daphnia magna</name>
    <dbReference type="NCBI Taxonomy" id="35525"/>
    <lineage>
        <taxon>Eukaryota</taxon>
        <taxon>Metazoa</taxon>
        <taxon>Ecdysozoa</taxon>
        <taxon>Arthropoda</taxon>
        <taxon>Crustacea</taxon>
        <taxon>Branchiopoda</taxon>
        <taxon>Diplostraca</taxon>
        <taxon>Cladocera</taxon>
        <taxon>Anomopoda</taxon>
        <taxon>Daphniidae</taxon>
        <taxon>Daphnia</taxon>
    </lineage>
</organism>
<proteinExistence type="predicted"/>
<reference evidence="1 2" key="1">
    <citation type="submission" date="2016-03" db="EMBL/GenBank/DDBJ databases">
        <title>EvidentialGene: Evidence-directed Construction of Genes on Genomes.</title>
        <authorList>
            <person name="Gilbert D.G."/>
            <person name="Choi J.-H."/>
            <person name="Mockaitis K."/>
            <person name="Colbourne J."/>
            <person name="Pfrender M."/>
        </authorList>
    </citation>
    <scope>NUCLEOTIDE SEQUENCE [LARGE SCALE GENOMIC DNA]</scope>
    <source>
        <strain evidence="1 2">Xinb3</strain>
        <tissue evidence="1">Complete organism</tissue>
    </source>
</reference>
<evidence type="ECO:0000313" key="2">
    <source>
        <dbReference type="Proteomes" id="UP000076858"/>
    </source>
</evidence>
<keyword evidence="2" id="KW-1185">Reference proteome</keyword>
<comment type="caution">
    <text evidence="1">The sequence shown here is derived from an EMBL/GenBank/DDBJ whole genome shotgun (WGS) entry which is preliminary data.</text>
</comment>